<reference evidence="2" key="1">
    <citation type="journal article" date="2007" name="J. Bacteriol.">
        <title>Comparative genome analysis of four magnetotactic bacteria reveals a complex set of group-specific genes implicated in magnetosome biomineralization and function.</title>
        <authorList>
            <person name="Richter M."/>
            <person name="Kube M."/>
            <person name="Bazylinski D.A."/>
            <person name="Lombardot T."/>
            <person name="Gloeckner F.O."/>
            <person name="Reinhardt R."/>
            <person name="Schueler D."/>
        </authorList>
    </citation>
    <scope>NUCLEOTIDE SEQUENCE</scope>
    <source>
        <strain evidence="2">MSR-1</strain>
    </source>
</reference>
<name>A4TWD4_9PROT</name>
<sequence length="31" mass="3430">MTHPSTEEIGRIIAHMGGNDEKGSLVRLRHS</sequence>
<evidence type="ECO:0000256" key="1">
    <source>
        <dbReference type="SAM" id="MobiDB-lite"/>
    </source>
</evidence>
<gene>
    <name evidence="2" type="ORF">MGR_2737</name>
</gene>
<feature type="region of interest" description="Disordered" evidence="1">
    <location>
        <begin position="1"/>
        <end position="31"/>
    </location>
</feature>
<dbReference type="EMBL" id="CU459003">
    <property type="protein sequence ID" value="CAM74941.1"/>
    <property type="molecule type" value="Genomic_DNA"/>
</dbReference>
<evidence type="ECO:0000313" key="2">
    <source>
        <dbReference type="EMBL" id="CAM74941.1"/>
    </source>
</evidence>
<dbReference type="AlphaFoldDB" id="A4TWD4"/>
<accession>A4TWD4</accession>
<feature type="compositionally biased region" description="Basic and acidic residues" evidence="1">
    <location>
        <begin position="1"/>
        <end position="10"/>
    </location>
</feature>
<organism evidence="2">
    <name type="scientific">Magnetospirillum gryphiswaldense</name>
    <dbReference type="NCBI Taxonomy" id="55518"/>
    <lineage>
        <taxon>Bacteria</taxon>
        <taxon>Pseudomonadati</taxon>
        <taxon>Pseudomonadota</taxon>
        <taxon>Alphaproteobacteria</taxon>
        <taxon>Rhodospirillales</taxon>
        <taxon>Rhodospirillaceae</taxon>
        <taxon>Magnetospirillum</taxon>
    </lineage>
</organism>
<protein>
    <submittedName>
        <fullName evidence="2">Uncharacterized protein</fullName>
    </submittedName>
</protein>
<proteinExistence type="predicted"/>